<sequence length="231" mass="26166">MFLNKMEGQMSEAVSTGIILTLSGGLQDAYTYFYRGKVFANAQTGNIIIFAHNIMNGSWQTAFRYLMPILAFVAGIYVSEVIRGKYRDSKRIHWRQIVVVAEILLLLLVGFLPNTMDLAANAMVSFVCAMQVEAFRKMKGSAFASTMCIGNLRSATEMLYRYRQTRDRENLEKCLRYYGVILFFAVGAGAGSFLVPLFAEKTIWFSCILLVFAFGIMFVKENHETVEADRR</sequence>
<protein>
    <submittedName>
        <fullName evidence="2">Uncharacterized membrane protein YoaK (UPF0700 family)</fullName>
    </submittedName>
</protein>
<proteinExistence type="predicted"/>
<comment type="caution">
    <text evidence="2">The sequence shown here is derived from an EMBL/GenBank/DDBJ whole genome shotgun (WGS) entry which is preliminary data.</text>
</comment>
<keyword evidence="1" id="KW-0472">Membrane</keyword>
<keyword evidence="3" id="KW-1185">Reference proteome</keyword>
<feature type="transmembrane region" description="Helical" evidence="1">
    <location>
        <begin position="62"/>
        <end position="82"/>
    </location>
</feature>
<keyword evidence="1" id="KW-0812">Transmembrane</keyword>
<evidence type="ECO:0000313" key="2">
    <source>
        <dbReference type="EMBL" id="PPK77597.1"/>
    </source>
</evidence>
<organism evidence="2 3">
    <name type="scientific">Lacrimispora xylanisolvens</name>
    <dbReference type="NCBI Taxonomy" id="384636"/>
    <lineage>
        <taxon>Bacteria</taxon>
        <taxon>Bacillati</taxon>
        <taxon>Bacillota</taxon>
        <taxon>Clostridia</taxon>
        <taxon>Lachnospirales</taxon>
        <taxon>Lachnospiraceae</taxon>
        <taxon>Lacrimispora</taxon>
    </lineage>
</organism>
<feature type="transmembrane region" description="Helical" evidence="1">
    <location>
        <begin position="203"/>
        <end position="220"/>
    </location>
</feature>
<feature type="transmembrane region" description="Helical" evidence="1">
    <location>
        <begin position="94"/>
        <end position="112"/>
    </location>
</feature>
<dbReference type="Pfam" id="PF06912">
    <property type="entry name" value="DUF1275"/>
    <property type="match status" value="1"/>
</dbReference>
<evidence type="ECO:0000256" key="1">
    <source>
        <dbReference type="SAM" id="Phobius"/>
    </source>
</evidence>
<dbReference type="AlphaFoldDB" id="A0A2S6HJG1"/>
<feature type="transmembrane region" description="Helical" evidence="1">
    <location>
        <begin position="175"/>
        <end position="197"/>
    </location>
</feature>
<dbReference type="RefSeq" id="WP_242980348.1">
    <property type="nucleotide sequence ID" value="NZ_PTJA01000016.1"/>
</dbReference>
<evidence type="ECO:0000313" key="3">
    <source>
        <dbReference type="Proteomes" id="UP000237749"/>
    </source>
</evidence>
<dbReference type="PANTHER" id="PTHR37314">
    <property type="entry name" value="SLR0142 PROTEIN"/>
    <property type="match status" value="1"/>
</dbReference>
<reference evidence="2 3" key="1">
    <citation type="submission" date="2018-02" db="EMBL/GenBank/DDBJ databases">
        <title>Genomic Encyclopedia of Archaeal and Bacterial Type Strains, Phase II (KMG-II): from individual species to whole genera.</title>
        <authorList>
            <person name="Goeker M."/>
        </authorList>
    </citation>
    <scope>NUCLEOTIDE SEQUENCE [LARGE SCALE GENOMIC DNA]</scope>
    <source>
        <strain evidence="2 3">DSM 3808</strain>
    </source>
</reference>
<dbReference type="InterPro" id="IPR010699">
    <property type="entry name" value="DUF1275"/>
</dbReference>
<dbReference type="Proteomes" id="UP000237749">
    <property type="component" value="Unassembled WGS sequence"/>
</dbReference>
<dbReference type="PANTHER" id="PTHR37314:SF4">
    <property type="entry name" value="UPF0700 TRANSMEMBRANE PROTEIN YOAK"/>
    <property type="match status" value="1"/>
</dbReference>
<accession>A0A2S6HJG1</accession>
<dbReference type="EMBL" id="PTJA01000016">
    <property type="protein sequence ID" value="PPK77597.1"/>
    <property type="molecule type" value="Genomic_DNA"/>
</dbReference>
<name>A0A2S6HJG1_9FIRM</name>
<gene>
    <name evidence="2" type="ORF">BXY41_116142</name>
</gene>
<keyword evidence="1" id="KW-1133">Transmembrane helix</keyword>